<dbReference type="InterPro" id="IPR000439">
    <property type="entry name" value="Ribosomal_eL15"/>
</dbReference>
<evidence type="ECO:0000256" key="1">
    <source>
        <dbReference type="ARBA" id="ARBA00004141"/>
    </source>
</evidence>
<keyword evidence="4 5" id="KW-0687">Ribonucleoprotein</keyword>
<sequence length="864" mass="96808">MVHRDSDEDDYLRSTCDHLLENTSITSGSNADSDEFEPALDPDGLLGRVEDYDDEDYSLPLPVDASIAKQRQRRAFLIRTVALLCACSLSIGSHYATNILGPLKSRLHRELGTSHTEFGLLLSAYSLNSTWTPLVGGVLASRLGTTYTSILATGVILLGQIFLLCGDVWGNIRLMALGLFVFGLGVSPLAVVQETIIVRFFKSRGLGVSMAFGLIAGKGASFLSARTSYPLTERFGSRAPFVVATSLAGLSVIVNLLYISLSKWLIDGAGAELEAPDISEEAKRRLSISMTEAQALEKVAEKRKVHLRSITRLGDVFWVYMALNLLCGMIWSPFTHLAANIIEKRYDLPEEDAANNASYLLAGPLLLYPLCGFLVDHRRHRPIVVQLLLLSSALTMFAYFWFTLSPEWTTSPAPGIISFAIGHGFSPLLLVVLVPKIVPSKYVSTALGAHKSMEQTGSTLFQTLAGLLLDSQKSREEALDTTFQYLLNAFLSLNVLQCASILYMAYLQYIKDMARRTSLARQPSVISTVASIRNARSSHRISLSSAEQTPLLSDSNRAIYLPTETDAMSSMTRDIHTQQATNETYRGKIMAVLCAILVVSAWILFMCINTYFQKFAVKSNLSGVELDSGDCRRYYTAGFQPQIPIWSSGQILSAVGVHNFKQKMGAYKYIGELYKKKQSDVLRFLLRVRCWEYRQLNVIHRASRPSRPDKARRLGYKAKQGYVVYRIRVRRGNRKKPVPKGATYGKPVRQGVNHLKYQRGLRSTAEERVGRRCGNLRVLNSYWVNQDGVYKYFEVILVDPNHKAIRRDPRINWIVNPVHKRREARGLTSIGKQNRGLGKGHRYNHTPARSTWKKHNTLSLRRYR</sequence>
<gene>
    <name evidence="9" type="ORF">D9613_001824</name>
</gene>
<keyword evidence="10" id="KW-1185">Reference proteome</keyword>
<dbReference type="GO" id="GO:0003735">
    <property type="term" value="F:structural constituent of ribosome"/>
    <property type="evidence" value="ECO:0007669"/>
    <property type="project" value="InterPro"/>
</dbReference>
<proteinExistence type="inferred from homology"/>
<dbReference type="Gene3D" id="3.40.1120.10">
    <property type="entry name" value="Ribosomal protein l15e"/>
    <property type="match status" value="1"/>
</dbReference>
<evidence type="ECO:0000256" key="7">
    <source>
        <dbReference type="SAM" id="Phobius"/>
    </source>
</evidence>
<dbReference type="FunFam" id="3.40.1120.10:FF:000001">
    <property type="entry name" value="Ribosomal protein L15"/>
    <property type="match status" value="1"/>
</dbReference>
<dbReference type="PROSITE" id="PS01194">
    <property type="entry name" value="RIBOSOMAL_L15E"/>
    <property type="match status" value="1"/>
</dbReference>
<dbReference type="GO" id="GO:0022857">
    <property type="term" value="F:transmembrane transporter activity"/>
    <property type="evidence" value="ECO:0007669"/>
    <property type="project" value="InterPro"/>
</dbReference>
<dbReference type="PANTHER" id="PTHR11847">
    <property type="entry name" value="RIBOSOMAL PROTEIN L15"/>
    <property type="match status" value="1"/>
</dbReference>
<keyword evidence="7" id="KW-0812">Transmembrane</keyword>
<feature type="transmembrane region" description="Helical" evidence="7">
    <location>
        <begin position="118"/>
        <end position="140"/>
    </location>
</feature>
<dbReference type="PANTHER" id="PTHR11847:SF4">
    <property type="entry name" value="LARGE RIBOSOMAL SUBUNIT PROTEIN EL15"/>
    <property type="match status" value="1"/>
</dbReference>
<feature type="transmembrane region" description="Helical" evidence="7">
    <location>
        <begin position="317"/>
        <end position="337"/>
    </location>
</feature>
<feature type="transmembrane region" description="Helical" evidence="7">
    <location>
        <begin position="76"/>
        <end position="98"/>
    </location>
</feature>
<dbReference type="InterPro" id="IPR036259">
    <property type="entry name" value="MFS_trans_sf"/>
</dbReference>
<comment type="similarity">
    <text evidence="2 5">Belongs to the eukaryotic ribosomal protein eL15 family.</text>
</comment>
<feature type="transmembrane region" description="Helical" evidence="7">
    <location>
        <begin position="175"/>
        <end position="193"/>
    </location>
</feature>
<evidence type="ECO:0000256" key="6">
    <source>
        <dbReference type="SAM" id="MobiDB-lite"/>
    </source>
</evidence>
<dbReference type="NCBIfam" id="NF003269">
    <property type="entry name" value="PRK04243.1"/>
    <property type="match status" value="1"/>
</dbReference>
<comment type="subcellular location">
    <subcellularLocation>
        <location evidence="1">Membrane</location>
        <topology evidence="1">Multi-pass membrane protein</topology>
    </subcellularLocation>
</comment>
<dbReference type="InterPro" id="IPR020925">
    <property type="entry name" value="Ribosomal_eL15_CS"/>
</dbReference>
<evidence type="ECO:0000256" key="3">
    <source>
        <dbReference type="ARBA" id="ARBA00022980"/>
    </source>
</evidence>
<dbReference type="GO" id="GO:0022625">
    <property type="term" value="C:cytosolic large ribosomal subunit"/>
    <property type="evidence" value="ECO:0007669"/>
    <property type="project" value="TreeGrafter"/>
</dbReference>
<dbReference type="Gene3D" id="1.20.1250.20">
    <property type="entry name" value="MFS general substrate transporter like domains"/>
    <property type="match status" value="1"/>
</dbReference>
<accession>A0A8H4VXG7</accession>
<dbReference type="SUPFAM" id="SSF103473">
    <property type="entry name" value="MFS general substrate transporter"/>
    <property type="match status" value="1"/>
</dbReference>
<dbReference type="GO" id="GO:0003723">
    <property type="term" value="F:RNA binding"/>
    <property type="evidence" value="ECO:0007669"/>
    <property type="project" value="TreeGrafter"/>
</dbReference>
<reference evidence="9 10" key="1">
    <citation type="submission" date="2019-12" db="EMBL/GenBank/DDBJ databases">
        <authorList>
            <person name="Floudas D."/>
            <person name="Bentzer J."/>
            <person name="Ahren D."/>
            <person name="Johansson T."/>
            <person name="Persson P."/>
            <person name="Tunlid A."/>
        </authorList>
    </citation>
    <scope>NUCLEOTIDE SEQUENCE [LARGE SCALE GENOMIC DNA]</scope>
    <source>
        <strain evidence="9 10">CBS 102.39</strain>
    </source>
</reference>
<evidence type="ECO:0000259" key="8">
    <source>
        <dbReference type="PROSITE" id="PS50850"/>
    </source>
</evidence>
<feature type="transmembrane region" description="Helical" evidence="7">
    <location>
        <begin position="147"/>
        <end position="169"/>
    </location>
</feature>
<evidence type="ECO:0000256" key="2">
    <source>
        <dbReference type="ARBA" id="ARBA00006857"/>
    </source>
</evidence>
<dbReference type="Pfam" id="PF07690">
    <property type="entry name" value="MFS_1"/>
    <property type="match status" value="1"/>
</dbReference>
<feature type="domain" description="Major facilitator superfamily (MFS) profile" evidence="8">
    <location>
        <begin position="82"/>
        <end position="512"/>
    </location>
</feature>
<dbReference type="PROSITE" id="PS50850">
    <property type="entry name" value="MFS"/>
    <property type="match status" value="1"/>
</dbReference>
<dbReference type="GO" id="GO:0002181">
    <property type="term" value="P:cytoplasmic translation"/>
    <property type="evidence" value="ECO:0007669"/>
    <property type="project" value="TreeGrafter"/>
</dbReference>
<dbReference type="Pfam" id="PF00827">
    <property type="entry name" value="Ribosomal_L15e"/>
    <property type="match status" value="1"/>
</dbReference>
<feature type="transmembrane region" description="Helical" evidence="7">
    <location>
        <begin position="485"/>
        <end position="506"/>
    </location>
</feature>
<dbReference type="InterPro" id="IPR020846">
    <property type="entry name" value="MFS_dom"/>
</dbReference>
<dbReference type="InterPro" id="IPR011701">
    <property type="entry name" value="MFS"/>
</dbReference>
<evidence type="ECO:0000313" key="9">
    <source>
        <dbReference type="EMBL" id="KAF4623940.1"/>
    </source>
</evidence>
<feature type="transmembrane region" description="Helical" evidence="7">
    <location>
        <begin position="205"/>
        <end position="225"/>
    </location>
</feature>
<evidence type="ECO:0000256" key="5">
    <source>
        <dbReference type="RuleBase" id="RU000663"/>
    </source>
</evidence>
<dbReference type="AlphaFoldDB" id="A0A8H4VXG7"/>
<feature type="transmembrane region" description="Helical" evidence="7">
    <location>
        <begin position="387"/>
        <end position="404"/>
    </location>
</feature>
<feature type="transmembrane region" description="Helical" evidence="7">
    <location>
        <begin position="357"/>
        <end position="375"/>
    </location>
</feature>
<dbReference type="SUPFAM" id="SSF54189">
    <property type="entry name" value="Ribosomal proteins S24e, L23 and L15e"/>
    <property type="match status" value="1"/>
</dbReference>
<organism evidence="9 10">
    <name type="scientific">Agrocybe pediades</name>
    <dbReference type="NCBI Taxonomy" id="84607"/>
    <lineage>
        <taxon>Eukaryota</taxon>
        <taxon>Fungi</taxon>
        <taxon>Dikarya</taxon>
        <taxon>Basidiomycota</taxon>
        <taxon>Agaricomycotina</taxon>
        <taxon>Agaricomycetes</taxon>
        <taxon>Agaricomycetidae</taxon>
        <taxon>Agaricales</taxon>
        <taxon>Agaricineae</taxon>
        <taxon>Strophariaceae</taxon>
        <taxon>Agrocybe</taxon>
    </lineage>
</organism>
<keyword evidence="7" id="KW-1133">Transmembrane helix</keyword>
<dbReference type="InterPro" id="IPR012678">
    <property type="entry name" value="Ribosomal_uL23/eL15/eS24_sf"/>
</dbReference>
<keyword evidence="7" id="KW-0472">Membrane</keyword>
<dbReference type="Proteomes" id="UP000521872">
    <property type="component" value="Unassembled WGS sequence"/>
</dbReference>
<evidence type="ECO:0000256" key="4">
    <source>
        <dbReference type="ARBA" id="ARBA00023274"/>
    </source>
</evidence>
<feature type="transmembrane region" description="Helical" evidence="7">
    <location>
        <begin position="589"/>
        <end position="612"/>
    </location>
</feature>
<dbReference type="SMART" id="SM01384">
    <property type="entry name" value="Ribosomal_L15e"/>
    <property type="match status" value="1"/>
</dbReference>
<dbReference type="GO" id="GO:0016020">
    <property type="term" value="C:membrane"/>
    <property type="evidence" value="ECO:0007669"/>
    <property type="project" value="UniProtKB-SubCell"/>
</dbReference>
<feature type="compositionally biased region" description="Basic residues" evidence="6">
    <location>
        <begin position="851"/>
        <end position="864"/>
    </location>
</feature>
<dbReference type="InterPro" id="IPR024794">
    <property type="entry name" value="Rbsml_eL15_core_dom_sf"/>
</dbReference>
<comment type="caution">
    <text evidence="9">The sequence shown here is derived from an EMBL/GenBank/DDBJ whole genome shotgun (WGS) entry which is preliminary data.</text>
</comment>
<dbReference type="EMBL" id="JAACJL010000001">
    <property type="protein sequence ID" value="KAF4623940.1"/>
    <property type="molecule type" value="Genomic_DNA"/>
</dbReference>
<name>A0A8H4VXG7_9AGAR</name>
<evidence type="ECO:0000313" key="10">
    <source>
        <dbReference type="Proteomes" id="UP000521872"/>
    </source>
</evidence>
<protein>
    <recommendedName>
        <fullName evidence="5">Ribosomal protein L15</fullName>
    </recommendedName>
</protein>
<feature type="region of interest" description="Disordered" evidence="6">
    <location>
        <begin position="831"/>
        <end position="864"/>
    </location>
</feature>
<keyword evidence="3 5" id="KW-0689">Ribosomal protein</keyword>
<feature type="transmembrane region" description="Helical" evidence="7">
    <location>
        <begin position="237"/>
        <end position="258"/>
    </location>
</feature>